<evidence type="ECO:0000256" key="2">
    <source>
        <dbReference type="ARBA" id="ARBA00023015"/>
    </source>
</evidence>
<evidence type="ECO:0000256" key="3">
    <source>
        <dbReference type="ARBA" id="ARBA00023082"/>
    </source>
</evidence>
<dbReference type="InterPro" id="IPR007627">
    <property type="entry name" value="RNA_pol_sigma70_r2"/>
</dbReference>
<dbReference type="GO" id="GO:0016987">
    <property type="term" value="F:sigma factor activity"/>
    <property type="evidence" value="ECO:0007669"/>
    <property type="project" value="UniProtKB-KW"/>
</dbReference>
<keyword evidence="8" id="KW-1185">Reference proteome</keyword>
<dbReference type="Pfam" id="PF04542">
    <property type="entry name" value="Sigma70_r2"/>
    <property type="match status" value="1"/>
</dbReference>
<name>A0A9X1PPM7_9BACT</name>
<feature type="domain" description="RNA polymerase sigma-70 region 2" evidence="5">
    <location>
        <begin position="29"/>
        <end position="95"/>
    </location>
</feature>
<dbReference type="Pfam" id="PF08281">
    <property type="entry name" value="Sigma70_r4_2"/>
    <property type="match status" value="1"/>
</dbReference>
<comment type="caution">
    <text evidence="7">The sequence shown here is derived from an EMBL/GenBank/DDBJ whole genome shotgun (WGS) entry which is preliminary data.</text>
</comment>
<keyword evidence="4" id="KW-0804">Transcription</keyword>
<dbReference type="InterPro" id="IPR013324">
    <property type="entry name" value="RNA_pol_sigma_r3/r4-like"/>
</dbReference>
<evidence type="ECO:0000256" key="1">
    <source>
        <dbReference type="ARBA" id="ARBA00010641"/>
    </source>
</evidence>
<organism evidence="7 8">
    <name type="scientific">Dyadobacter chenwenxiniae</name>
    <dbReference type="NCBI Taxonomy" id="2906456"/>
    <lineage>
        <taxon>Bacteria</taxon>
        <taxon>Pseudomonadati</taxon>
        <taxon>Bacteroidota</taxon>
        <taxon>Cytophagia</taxon>
        <taxon>Cytophagales</taxon>
        <taxon>Spirosomataceae</taxon>
        <taxon>Dyadobacter</taxon>
    </lineage>
</organism>
<dbReference type="PANTHER" id="PTHR43133">
    <property type="entry name" value="RNA POLYMERASE ECF-TYPE SIGMA FACTO"/>
    <property type="match status" value="1"/>
</dbReference>
<dbReference type="InterPro" id="IPR013249">
    <property type="entry name" value="RNA_pol_sigma70_r4_t2"/>
</dbReference>
<evidence type="ECO:0000259" key="5">
    <source>
        <dbReference type="Pfam" id="PF04542"/>
    </source>
</evidence>
<dbReference type="InterPro" id="IPR014284">
    <property type="entry name" value="RNA_pol_sigma-70_dom"/>
</dbReference>
<dbReference type="Proteomes" id="UP001139000">
    <property type="component" value="Unassembled WGS sequence"/>
</dbReference>
<proteinExistence type="inferred from homology"/>
<evidence type="ECO:0000259" key="6">
    <source>
        <dbReference type="Pfam" id="PF08281"/>
    </source>
</evidence>
<dbReference type="NCBIfam" id="TIGR02937">
    <property type="entry name" value="sigma70-ECF"/>
    <property type="match status" value="1"/>
</dbReference>
<dbReference type="SUPFAM" id="SSF88659">
    <property type="entry name" value="Sigma3 and sigma4 domains of RNA polymerase sigma factors"/>
    <property type="match status" value="1"/>
</dbReference>
<dbReference type="InterPro" id="IPR036388">
    <property type="entry name" value="WH-like_DNA-bd_sf"/>
</dbReference>
<dbReference type="AlphaFoldDB" id="A0A9X1PPM7"/>
<dbReference type="Gene3D" id="1.10.1740.10">
    <property type="match status" value="1"/>
</dbReference>
<dbReference type="PANTHER" id="PTHR43133:SF46">
    <property type="entry name" value="RNA POLYMERASE SIGMA-70 FACTOR ECF SUBFAMILY"/>
    <property type="match status" value="1"/>
</dbReference>
<dbReference type="EMBL" id="JAJTTC010000008">
    <property type="protein sequence ID" value="MCF0064748.1"/>
    <property type="molecule type" value="Genomic_DNA"/>
</dbReference>
<comment type="similarity">
    <text evidence="1">Belongs to the sigma-70 factor family. ECF subfamily.</text>
</comment>
<dbReference type="InterPro" id="IPR039425">
    <property type="entry name" value="RNA_pol_sigma-70-like"/>
</dbReference>
<feature type="domain" description="RNA polymerase sigma factor 70 region 4 type 2" evidence="6">
    <location>
        <begin position="125"/>
        <end position="177"/>
    </location>
</feature>
<dbReference type="GO" id="GO:0006352">
    <property type="term" value="P:DNA-templated transcription initiation"/>
    <property type="evidence" value="ECO:0007669"/>
    <property type="project" value="InterPro"/>
</dbReference>
<keyword evidence="3" id="KW-0731">Sigma factor</keyword>
<sequence>MLFSKRRYNSLTELVEGCQRRERKAQNAFYDRYQRKMLGVCRRYARTLSEAEDIFQEAFIKVFTKIDDLKTPESADGWVKSIIIRTALSYYERTTKKELMSTPIDLNVQDWDSVEFTSWAHVDIELVLKVLSELPNGYRTVINLYLIDGYNHTEIVEMLGIEPSTSKSQLMRGKKLLMKKLQEIGIIENERIERGKL</sequence>
<reference evidence="7" key="1">
    <citation type="submission" date="2021-12" db="EMBL/GenBank/DDBJ databases">
        <title>Novel species in genus Dyadobacter.</title>
        <authorList>
            <person name="Ma C."/>
        </authorList>
    </citation>
    <scope>NUCLEOTIDE SEQUENCE</scope>
    <source>
        <strain evidence="7">LJ419</strain>
    </source>
</reference>
<evidence type="ECO:0000313" key="8">
    <source>
        <dbReference type="Proteomes" id="UP001139000"/>
    </source>
</evidence>
<keyword evidence="2" id="KW-0805">Transcription regulation</keyword>
<gene>
    <name evidence="7" type="ORF">LXM26_24770</name>
</gene>
<evidence type="ECO:0000313" key="7">
    <source>
        <dbReference type="EMBL" id="MCF0064748.1"/>
    </source>
</evidence>
<protein>
    <submittedName>
        <fullName evidence="7">RNA polymerase sigma factor</fullName>
    </submittedName>
</protein>
<dbReference type="GO" id="GO:0003677">
    <property type="term" value="F:DNA binding"/>
    <property type="evidence" value="ECO:0007669"/>
    <property type="project" value="InterPro"/>
</dbReference>
<dbReference type="Gene3D" id="1.10.10.10">
    <property type="entry name" value="Winged helix-like DNA-binding domain superfamily/Winged helix DNA-binding domain"/>
    <property type="match status" value="1"/>
</dbReference>
<dbReference type="SUPFAM" id="SSF88946">
    <property type="entry name" value="Sigma2 domain of RNA polymerase sigma factors"/>
    <property type="match status" value="1"/>
</dbReference>
<dbReference type="RefSeq" id="WP_234657710.1">
    <property type="nucleotide sequence ID" value="NZ_CP094997.1"/>
</dbReference>
<accession>A0A9X1PPM7</accession>
<evidence type="ECO:0000256" key="4">
    <source>
        <dbReference type="ARBA" id="ARBA00023163"/>
    </source>
</evidence>
<dbReference type="InterPro" id="IPR013325">
    <property type="entry name" value="RNA_pol_sigma_r2"/>
</dbReference>